<protein>
    <submittedName>
        <fullName evidence="1">Uncharacterized protein</fullName>
    </submittedName>
</protein>
<dbReference type="EMBL" id="LAZR01000062">
    <property type="protein sequence ID" value="KKN96691.1"/>
    <property type="molecule type" value="Genomic_DNA"/>
</dbReference>
<proteinExistence type="predicted"/>
<sequence length="171" mass="19858">MAKYNFKKGSRYTKVQKALANDIGQELETIRKDEGGILPEEVLRRAHAKKSPMHSFFTWDNHSAANDHRLEQARLLIRNIEVTIYRKPMGKQEPTVVRAFYTENPTSQGGAYFPTVEILSDADRRANLLAIALQEAEQWRERWKHLDELRIVFDAIDRIKAKRKRGRKAAV</sequence>
<gene>
    <name evidence="1" type="ORF">LCGC14_0163350</name>
</gene>
<dbReference type="AlphaFoldDB" id="A0A0F9XCG8"/>
<comment type="caution">
    <text evidence="1">The sequence shown here is derived from an EMBL/GenBank/DDBJ whole genome shotgun (WGS) entry which is preliminary data.</text>
</comment>
<accession>A0A0F9XCG8</accession>
<name>A0A0F9XCG8_9ZZZZ</name>
<reference evidence="1" key="1">
    <citation type="journal article" date="2015" name="Nature">
        <title>Complex archaea that bridge the gap between prokaryotes and eukaryotes.</title>
        <authorList>
            <person name="Spang A."/>
            <person name="Saw J.H."/>
            <person name="Jorgensen S.L."/>
            <person name="Zaremba-Niedzwiedzka K."/>
            <person name="Martijn J."/>
            <person name="Lind A.E."/>
            <person name="van Eijk R."/>
            <person name="Schleper C."/>
            <person name="Guy L."/>
            <person name="Ettema T.J."/>
        </authorList>
    </citation>
    <scope>NUCLEOTIDE SEQUENCE</scope>
</reference>
<evidence type="ECO:0000313" key="1">
    <source>
        <dbReference type="EMBL" id="KKN96691.1"/>
    </source>
</evidence>
<organism evidence="1">
    <name type="scientific">marine sediment metagenome</name>
    <dbReference type="NCBI Taxonomy" id="412755"/>
    <lineage>
        <taxon>unclassified sequences</taxon>
        <taxon>metagenomes</taxon>
        <taxon>ecological metagenomes</taxon>
    </lineage>
</organism>